<dbReference type="GO" id="GO:0009279">
    <property type="term" value="C:cell outer membrane"/>
    <property type="evidence" value="ECO:0007669"/>
    <property type="project" value="UniProtKB-SubCell"/>
</dbReference>
<dbReference type="InterPro" id="IPR011990">
    <property type="entry name" value="TPR-like_helical_dom_sf"/>
</dbReference>
<evidence type="ECO:0000256" key="5">
    <source>
        <dbReference type="ARBA" id="ARBA00023237"/>
    </source>
</evidence>
<feature type="domain" description="RagB/SusD" evidence="7">
    <location>
        <begin position="367"/>
        <end position="524"/>
    </location>
</feature>
<keyword evidence="10" id="KW-1185">Reference proteome</keyword>
<accession>A0A558BXE8</accession>
<feature type="domain" description="SusD-like N-terminal" evidence="8">
    <location>
        <begin position="100"/>
        <end position="242"/>
    </location>
</feature>
<keyword evidence="3" id="KW-0732">Signal</keyword>
<feature type="region of interest" description="Disordered" evidence="6">
    <location>
        <begin position="80"/>
        <end position="99"/>
    </location>
</feature>
<dbReference type="InterPro" id="IPR012944">
    <property type="entry name" value="SusD_RagB_dom"/>
</dbReference>
<evidence type="ECO:0000313" key="9">
    <source>
        <dbReference type="EMBL" id="TVT41143.1"/>
    </source>
</evidence>
<evidence type="ECO:0000256" key="1">
    <source>
        <dbReference type="ARBA" id="ARBA00004442"/>
    </source>
</evidence>
<comment type="similarity">
    <text evidence="2">Belongs to the SusD family.</text>
</comment>
<protein>
    <submittedName>
        <fullName evidence="9">RagB/SusD family nutrient uptake outer membrane protein</fullName>
    </submittedName>
</protein>
<gene>
    <name evidence="9" type="ORF">FNT36_06690</name>
</gene>
<sequence>MRFLTNRLPHLGALGRPAALLSLGLVGSLLLASCKKDFLVENNPNAVAADNYYRSENDVLLALNGVYTALRDNSGLAEGSDLYGEQRSDNTGTNDNQSNAGEPFQFNAFSLLPSNSYLQNHWTALYQIITRANYMLAGSEKVNFAQASTKAQYQAEAKFLRALTYFNLVREWGDVPLVTQPLTTPDAVAANTFREKKEKVYAQIVTDLTDVIASPLPDAQSAANTGRASKIAANALLGKVYLTMATTLDQANRSANLTQAKTYLTTAYSKRTFGLLKEISYADVFEVAKKTNNPEAIFRIVYRQGDINYSSRIAANYQAQGEIINSLRPNTGVGGNVTPDLVLDYETGDVRKDFSIKYANAAVVKDYFITKYRDASATAGTTGYGGNDWLLLRYADVLLLLAETNLYLGDEATAISQLDQVRERAGLPRYAVASATASYSAKYPTLKLAILHERRVELAFENQRWFDLQRAFTPQQLTDYFRAKSQANFGIAQLTNFGLKDYYYPIPFNEAKLNPTGMYQNPGY</sequence>
<dbReference type="OrthoDB" id="636214at2"/>
<evidence type="ECO:0000256" key="2">
    <source>
        <dbReference type="ARBA" id="ARBA00006275"/>
    </source>
</evidence>
<dbReference type="SUPFAM" id="SSF48452">
    <property type="entry name" value="TPR-like"/>
    <property type="match status" value="1"/>
</dbReference>
<feature type="compositionally biased region" description="Polar residues" evidence="6">
    <location>
        <begin position="89"/>
        <end position="99"/>
    </location>
</feature>
<dbReference type="EMBL" id="VMRJ01000002">
    <property type="protein sequence ID" value="TVT41143.1"/>
    <property type="molecule type" value="Genomic_DNA"/>
</dbReference>
<dbReference type="CDD" id="cd08977">
    <property type="entry name" value="SusD"/>
    <property type="match status" value="1"/>
</dbReference>
<dbReference type="RefSeq" id="WP_144845729.1">
    <property type="nucleotide sequence ID" value="NZ_VMRJ01000002.1"/>
</dbReference>
<dbReference type="Pfam" id="PF14322">
    <property type="entry name" value="SusD-like_3"/>
    <property type="match status" value="1"/>
</dbReference>
<evidence type="ECO:0000256" key="4">
    <source>
        <dbReference type="ARBA" id="ARBA00023136"/>
    </source>
</evidence>
<dbReference type="InterPro" id="IPR033985">
    <property type="entry name" value="SusD-like_N"/>
</dbReference>
<evidence type="ECO:0000259" key="8">
    <source>
        <dbReference type="Pfam" id="PF14322"/>
    </source>
</evidence>
<keyword evidence="5" id="KW-0998">Cell outer membrane</keyword>
<evidence type="ECO:0000313" key="10">
    <source>
        <dbReference type="Proteomes" id="UP000317624"/>
    </source>
</evidence>
<dbReference type="AlphaFoldDB" id="A0A558BXE8"/>
<evidence type="ECO:0000256" key="3">
    <source>
        <dbReference type="ARBA" id="ARBA00022729"/>
    </source>
</evidence>
<dbReference type="Gene3D" id="1.25.40.390">
    <property type="match status" value="1"/>
</dbReference>
<name>A0A558BXE8_9BACT</name>
<dbReference type="Pfam" id="PF07980">
    <property type="entry name" value="SusD_RagB"/>
    <property type="match status" value="1"/>
</dbReference>
<organism evidence="9 10">
    <name type="scientific">Hymenobacter setariae</name>
    <dbReference type="NCBI Taxonomy" id="2594794"/>
    <lineage>
        <taxon>Bacteria</taxon>
        <taxon>Pseudomonadati</taxon>
        <taxon>Bacteroidota</taxon>
        <taxon>Cytophagia</taxon>
        <taxon>Cytophagales</taxon>
        <taxon>Hymenobacteraceae</taxon>
        <taxon>Hymenobacter</taxon>
    </lineage>
</organism>
<reference evidence="9 10" key="1">
    <citation type="submission" date="2019-07" db="EMBL/GenBank/DDBJ databases">
        <title>Hymenobacter sp. straun FUR1 Genome sequencing and assembly.</title>
        <authorList>
            <person name="Chhetri G."/>
        </authorList>
    </citation>
    <scope>NUCLEOTIDE SEQUENCE [LARGE SCALE GENOMIC DNA]</scope>
    <source>
        <strain evidence="9 10">Fur1</strain>
    </source>
</reference>
<dbReference type="Proteomes" id="UP000317624">
    <property type="component" value="Unassembled WGS sequence"/>
</dbReference>
<comment type="caution">
    <text evidence="9">The sequence shown here is derived from an EMBL/GenBank/DDBJ whole genome shotgun (WGS) entry which is preliminary data.</text>
</comment>
<dbReference type="PROSITE" id="PS51257">
    <property type="entry name" value="PROKAR_LIPOPROTEIN"/>
    <property type="match status" value="1"/>
</dbReference>
<evidence type="ECO:0000256" key="6">
    <source>
        <dbReference type="SAM" id="MobiDB-lite"/>
    </source>
</evidence>
<keyword evidence="4" id="KW-0472">Membrane</keyword>
<evidence type="ECO:0000259" key="7">
    <source>
        <dbReference type="Pfam" id="PF07980"/>
    </source>
</evidence>
<comment type="subcellular location">
    <subcellularLocation>
        <location evidence="1">Cell outer membrane</location>
    </subcellularLocation>
</comment>
<proteinExistence type="inferred from homology"/>